<name>A0ACD2ZXG5_9AGAR</name>
<sequence>AVRAAKRVFFDEKIAEISIQNKRPWDLMNWVRPRALRSFRTLVRPDGTACEDDRATFDALHAQYAKATGRPVDMTYVANMEQYAERDFPPFSKTEISEALAGTKNSSAPGPDHLSWK</sequence>
<organism evidence="1 2">
    <name type="scientific">Pluteus cervinus</name>
    <dbReference type="NCBI Taxonomy" id="181527"/>
    <lineage>
        <taxon>Eukaryota</taxon>
        <taxon>Fungi</taxon>
        <taxon>Dikarya</taxon>
        <taxon>Basidiomycota</taxon>
        <taxon>Agaricomycotina</taxon>
        <taxon>Agaricomycetes</taxon>
        <taxon>Agaricomycetidae</taxon>
        <taxon>Agaricales</taxon>
        <taxon>Pluteineae</taxon>
        <taxon>Pluteaceae</taxon>
        <taxon>Pluteus</taxon>
    </lineage>
</organism>
<reference evidence="1 2" key="1">
    <citation type="journal article" date="2019" name="Nat. Ecol. Evol.">
        <title>Megaphylogeny resolves global patterns of mushroom evolution.</title>
        <authorList>
            <person name="Varga T."/>
            <person name="Krizsan K."/>
            <person name="Foldi C."/>
            <person name="Dima B."/>
            <person name="Sanchez-Garcia M."/>
            <person name="Sanchez-Ramirez S."/>
            <person name="Szollosi G.J."/>
            <person name="Szarkandi J.G."/>
            <person name="Papp V."/>
            <person name="Albert L."/>
            <person name="Andreopoulos W."/>
            <person name="Angelini C."/>
            <person name="Antonin V."/>
            <person name="Barry K.W."/>
            <person name="Bougher N.L."/>
            <person name="Buchanan P."/>
            <person name="Buyck B."/>
            <person name="Bense V."/>
            <person name="Catcheside P."/>
            <person name="Chovatia M."/>
            <person name="Cooper J."/>
            <person name="Damon W."/>
            <person name="Desjardin D."/>
            <person name="Finy P."/>
            <person name="Geml J."/>
            <person name="Haridas S."/>
            <person name="Hughes K."/>
            <person name="Justo A."/>
            <person name="Karasinski D."/>
            <person name="Kautmanova I."/>
            <person name="Kiss B."/>
            <person name="Kocsube S."/>
            <person name="Kotiranta H."/>
            <person name="LaButti K.M."/>
            <person name="Lechner B.E."/>
            <person name="Liimatainen K."/>
            <person name="Lipzen A."/>
            <person name="Lukacs Z."/>
            <person name="Mihaltcheva S."/>
            <person name="Morgado L.N."/>
            <person name="Niskanen T."/>
            <person name="Noordeloos M.E."/>
            <person name="Ohm R.A."/>
            <person name="Ortiz-Santana B."/>
            <person name="Ovrebo C."/>
            <person name="Racz N."/>
            <person name="Riley R."/>
            <person name="Savchenko A."/>
            <person name="Shiryaev A."/>
            <person name="Soop K."/>
            <person name="Spirin V."/>
            <person name="Szebenyi C."/>
            <person name="Tomsovsky M."/>
            <person name="Tulloss R.E."/>
            <person name="Uehling J."/>
            <person name="Grigoriev I.V."/>
            <person name="Vagvolgyi C."/>
            <person name="Papp T."/>
            <person name="Martin F.M."/>
            <person name="Miettinen O."/>
            <person name="Hibbett D.S."/>
            <person name="Nagy L.G."/>
        </authorList>
    </citation>
    <scope>NUCLEOTIDE SEQUENCE [LARGE SCALE GENOMIC DNA]</scope>
    <source>
        <strain evidence="1 2">NL-1719</strain>
    </source>
</reference>
<dbReference type="EMBL" id="ML209704">
    <property type="protein sequence ID" value="TFK58049.1"/>
    <property type="molecule type" value="Genomic_DNA"/>
</dbReference>
<keyword evidence="2" id="KW-1185">Reference proteome</keyword>
<feature type="non-terminal residue" evidence="1">
    <location>
        <position position="1"/>
    </location>
</feature>
<feature type="non-terminal residue" evidence="1">
    <location>
        <position position="117"/>
    </location>
</feature>
<accession>A0ACD2ZXG5</accession>
<evidence type="ECO:0000313" key="1">
    <source>
        <dbReference type="EMBL" id="TFK58049.1"/>
    </source>
</evidence>
<evidence type="ECO:0000313" key="2">
    <source>
        <dbReference type="Proteomes" id="UP000308600"/>
    </source>
</evidence>
<proteinExistence type="predicted"/>
<gene>
    <name evidence="1" type="ORF">BDN72DRAFT_730312</name>
</gene>
<protein>
    <submittedName>
        <fullName evidence="1">Uncharacterized protein</fullName>
    </submittedName>
</protein>
<dbReference type="Proteomes" id="UP000308600">
    <property type="component" value="Unassembled WGS sequence"/>
</dbReference>